<accession>F9FEF6</accession>
<name>F9FEF6_FUSOF</name>
<dbReference type="STRING" id="660025.F9FEF6"/>
<gene>
    <name evidence="3" type="ORF">FOXB_04784</name>
</gene>
<reference evidence="3" key="1">
    <citation type="journal article" date="2012" name="Mol. Plant Microbe Interact.">
        <title>A highly conserved effector in Fusarium oxysporum is required for full virulence on Arabidopsis.</title>
        <authorList>
            <person name="Thatcher L.F."/>
            <person name="Gardiner D.M."/>
            <person name="Kazan K."/>
            <person name="Manners J."/>
        </authorList>
    </citation>
    <scope>NUCLEOTIDE SEQUENCE [LARGE SCALE GENOMIC DNA]</scope>
    <source>
        <strain evidence="3">Fo5176</strain>
    </source>
</reference>
<sequence>MAPNQSNLSDPKYGYDFVVATTQESINAGLVQYLINIARKQKYTYRFFLRHKSPDPTVEMDLDQLLDMSGGINPFDIPTNTDWQDQRLQKMRDIGLVCSIRIRPGIPPDCIVRVPGRGPQINLPKPIITFGETAKDTIFNMYCSDVSVIKNNIPSKVEEMGSWVWYSQLWGDPWYFQTQTDLVTSELDRNLNTPYFASNPEERDALKLKLESISGTAFSLQQLLFNLQEAVPQGSSSRFFGLNDETALQLLKKNFTRIWSIFAKDHGEPVIGVTAVAQEPSASPLQVTALERWISPVVDARSPKDFKATTLNYLCAINGNQLPGPQSFSWNWIEPKDVSQSSGVTSIKRNTIAQYLLDKILPQARKSCIQTIASVDADGSSGQLQWVFGFRPGQEPTLAFKETGPIVASLYYSYTARSWGETPNDYGQLILNSTYSCSVVLGDYKWDQSLPLYYKGGNTFTIIQRLLVMVEVLQGRSGAEQTGAKAMVVDKVLTDEYVVSVDQNGGLTSSPTTNSTATDKSQQINVGSVTGSFNVQELLQKSFVFPGAKVFSFNNASFSDSSDLCCLITYVNPTDKSEGRKGSEASSPPKVIQLNEVPRLAAYVLKLLDEEHGGEVEKHVAESLGSANGVSAVSNATETIYNSKYKEKGPEIEGMLTRTKDDVYLKPSGKLVEPEGKFRALQAANGTALLFSIDSSGVFNVIEETVAEIQTGWRATDLSSKTIDNRFPSGARVRQFDIGQSVMNENTISLAMSVRSDGSDILFLSLLNSHSSTSEWIPNCSWTSFPFDAQDGPSSIHITDIYISETDQQQQYIIVDILRDPNSELKATSRYVVDPFSTSEPHWMPHILPFEVEEGTYQSCVGCVPDAFVDGIYTAGAVKGVPQCSYVPFFNASGSAAPMPTRLPLPDKILATAIASARYEDETSPWYGTTDFYAVGNSTIYRWNPDEQLDDNTVGTALLTNPVFAGTDTLITLMHNKITTIFGKNASNVVYYTSCHIDYLADPTSWSAPVPVLRGIERITSFINLKDGGNTVFAAGGSQIQKLTQATHTESKFWCAQPIMLEASPQSSSISFNSYTTTINVRGQNGNLLMEREIVLTTEARTPVYIDGLYYILSTTPVTIPVDVSGQVIIIQATASIVGAIINVRLGLTEHIVDPMAISFNKMAKLSDKEALKNAQIRTNTVAGGVTGDSGTDKLVLSSVSDSDLETTVKNMKLLTDTYNKNRSRASQLSLGMVAPATTRMVVSQGSGRSGFVDSIAIAIGDLFNWLKTGVEKVVEFVEDTATGLWKFIVSVGSDVYGAVLNTVDAVVGAVEWVFDKINTGVNKVLRYLEFLFDWDDIRRTKQVTHNLVRYHLTEMVSGIKTAKGEFDECMDEAQKAVAEWSGIKDWSGLGDAASKPPSGQMVDTTTEKQTPGSQMMMGHLKNQAGQITTQGAMPEPSHVQGLVDDMIAALEAEGAVFLRTFEQLQDLAKDFKTLSLAEILKRLVGILVEGVLGTTKVVVDAILDVLHRLAGTVFEILDTKIHIPIISEILSLIGIPDISFLDLFLWIGAAGITIIHKIATGEALFADNATTRSLIDAKDWASFSAVVNQPIRLASNEKHTGNFHLGVSRDIGRTIHIVGHALAGFMTFPGTFVIFNEAVHPDAKNPYRIPSSILGIVGAVALGAADYLSAAMPIDNTFISILRKVTAGVTVLFKCIFSGPAQNYFNNKKFKFLQAADTRKIAAVFDMVVVAPNFFCIFYHFDELREKPVSTDRTIAIVEETARMMTCFARVSYTVAVLAPNPAAKAVAATSMSACHVVTAALEYTSSTMMYNKKENISLLSNASRDRVGRTNYNLSNKLLSFLKLHKCNITIHGIGLRRRQKMKYIPPSRIKGLELIINERGWYYYLVYMLPPD</sequence>
<feature type="transmembrane region" description="Helical" evidence="2">
    <location>
        <begin position="1722"/>
        <end position="1742"/>
    </location>
</feature>
<evidence type="ECO:0000256" key="1">
    <source>
        <dbReference type="SAM" id="MobiDB-lite"/>
    </source>
</evidence>
<evidence type="ECO:0000256" key="2">
    <source>
        <dbReference type="SAM" id="Phobius"/>
    </source>
</evidence>
<keyword evidence="2" id="KW-0812">Transmembrane</keyword>
<organism evidence="3">
    <name type="scientific">Fusarium oxysporum (strain Fo5176)</name>
    <name type="common">Fusarium vascular wilt</name>
    <dbReference type="NCBI Taxonomy" id="660025"/>
    <lineage>
        <taxon>Eukaryota</taxon>
        <taxon>Fungi</taxon>
        <taxon>Dikarya</taxon>
        <taxon>Ascomycota</taxon>
        <taxon>Pezizomycotina</taxon>
        <taxon>Sordariomycetes</taxon>
        <taxon>Hypocreomycetidae</taxon>
        <taxon>Hypocreales</taxon>
        <taxon>Nectriaceae</taxon>
        <taxon>Fusarium</taxon>
        <taxon>Fusarium oxysporum species complex</taxon>
    </lineage>
</organism>
<feature type="transmembrane region" description="Helical" evidence="2">
    <location>
        <begin position="1648"/>
        <end position="1670"/>
    </location>
</feature>
<feature type="transmembrane region" description="Helical" evidence="2">
    <location>
        <begin position="1618"/>
        <end position="1636"/>
    </location>
</feature>
<feature type="region of interest" description="Disordered" evidence="1">
    <location>
        <begin position="1391"/>
        <end position="1411"/>
    </location>
</feature>
<evidence type="ECO:0000313" key="3">
    <source>
        <dbReference type="EMBL" id="EGU84714.1"/>
    </source>
</evidence>
<feature type="transmembrane region" description="Helical" evidence="2">
    <location>
        <begin position="1682"/>
        <end position="1702"/>
    </location>
</feature>
<keyword evidence="2" id="KW-0472">Membrane</keyword>
<keyword evidence="2" id="KW-1133">Transmembrane helix</keyword>
<protein>
    <submittedName>
        <fullName evidence="3">Uncharacterized protein</fullName>
    </submittedName>
</protein>
<dbReference type="EMBL" id="AFQF01001479">
    <property type="protein sequence ID" value="EGU84714.1"/>
    <property type="molecule type" value="Genomic_DNA"/>
</dbReference>
<feature type="compositionally biased region" description="Polar residues" evidence="1">
    <location>
        <begin position="1402"/>
        <end position="1411"/>
    </location>
</feature>
<dbReference type="OrthoDB" id="3235083at2759"/>
<comment type="caution">
    <text evidence="3">The sequence shown here is derived from an EMBL/GenBank/DDBJ whole genome shotgun (WGS) entry which is preliminary data.</text>
</comment>
<proteinExistence type="predicted"/>